<feature type="domain" description="N-acetyltransferase" evidence="1">
    <location>
        <begin position="1"/>
        <end position="150"/>
    </location>
</feature>
<dbReference type="InterPro" id="IPR016181">
    <property type="entry name" value="Acyl_CoA_acyltransferase"/>
</dbReference>
<evidence type="ECO:0000313" key="2">
    <source>
        <dbReference type="EMBL" id="CCG18956.1"/>
    </source>
</evidence>
<dbReference type="EMBL" id="HE681424">
    <property type="protein sequence ID" value="CCG18956.1"/>
    <property type="molecule type" value="Genomic_DNA"/>
</dbReference>
<dbReference type="InterPro" id="IPR039143">
    <property type="entry name" value="GNPNAT1-like"/>
</dbReference>
<dbReference type="GO" id="GO:0004343">
    <property type="term" value="F:glucosamine 6-phosphate N-acetyltransferase activity"/>
    <property type="evidence" value="ECO:0007669"/>
    <property type="project" value="TreeGrafter"/>
</dbReference>
<dbReference type="PANTHER" id="PTHR13355">
    <property type="entry name" value="GLUCOSAMINE 6-PHOSPHATE N-ACETYLTRANSFERASE"/>
    <property type="match status" value="1"/>
</dbReference>
<dbReference type="KEGG" id="tat:KUM_0151"/>
<dbReference type="SUPFAM" id="SSF55729">
    <property type="entry name" value="Acyl-CoA N-acyltransferases (Nat)"/>
    <property type="match status" value="1"/>
</dbReference>
<sequence>MELKRIESNGLSLQIGPWDLLKSFAIPVRSIVFIEEQNVPEELELDELDNDCIHIVAFNDHEQPVATARLTPDGHIGRMAVLKEYRGKGVGAMVLNFISDAAKDAGYKKVYLAAQLQAIGFYEKSGFELVENAEIFYDANIPHKMMCKLI</sequence>
<dbReference type="RefSeq" id="WP_015551137.1">
    <property type="nucleotide sequence ID" value="NC_021033.1"/>
</dbReference>
<proteinExistence type="predicted"/>
<organism evidence="2">
    <name type="scientific">Taylorella asinigenitalis 14/45</name>
    <dbReference type="NCBI Taxonomy" id="1091495"/>
    <lineage>
        <taxon>Bacteria</taxon>
        <taxon>Pseudomonadati</taxon>
        <taxon>Pseudomonadota</taxon>
        <taxon>Betaproteobacteria</taxon>
        <taxon>Burkholderiales</taxon>
        <taxon>Alcaligenaceae</taxon>
        <taxon>Taylorella</taxon>
    </lineage>
</organism>
<reference evidence="2" key="1">
    <citation type="journal article" date="2012" name="Vet. Microbiol.">
        <title>Comparative genomic analyses of the Taylorellae.</title>
        <authorList>
            <person name="Hauser H."/>
            <person name="Richter D.C."/>
            <person name="van Tonder A."/>
            <person name="Clark L."/>
            <person name="Preston A."/>
        </authorList>
    </citation>
    <scope>NUCLEOTIDE SEQUENCE</scope>
    <source>
        <strain evidence="2">14/45</strain>
    </source>
</reference>
<dbReference type="PANTHER" id="PTHR13355:SF11">
    <property type="entry name" value="GLUCOSAMINE 6-PHOSPHATE N-ACETYLTRANSFERASE"/>
    <property type="match status" value="1"/>
</dbReference>
<dbReference type="BioCyc" id="TASI1091495:G13GE-151-MONOMER"/>
<dbReference type="HOGENOM" id="CLU_056607_6_4_4"/>
<keyword evidence="2" id="KW-0808">Transferase</keyword>
<dbReference type="InterPro" id="IPR000182">
    <property type="entry name" value="GNAT_dom"/>
</dbReference>
<evidence type="ECO:0000259" key="1">
    <source>
        <dbReference type="PROSITE" id="PS51186"/>
    </source>
</evidence>
<dbReference type="CDD" id="cd04301">
    <property type="entry name" value="NAT_SF"/>
    <property type="match status" value="1"/>
</dbReference>
<accession>I7IK80</accession>
<dbReference type="Gene3D" id="3.40.630.30">
    <property type="match status" value="1"/>
</dbReference>
<dbReference type="Pfam" id="PF00583">
    <property type="entry name" value="Acetyltransf_1"/>
    <property type="match status" value="1"/>
</dbReference>
<name>I7IK80_9BURK</name>
<gene>
    <name evidence="2" type="ORF">KUM_0151</name>
</gene>
<protein>
    <submittedName>
        <fullName evidence="2">Putative acetyltransferase</fullName>
    </submittedName>
</protein>
<dbReference type="AlphaFoldDB" id="I7IK80"/>
<dbReference type="PROSITE" id="PS51186">
    <property type="entry name" value="GNAT"/>
    <property type="match status" value="1"/>
</dbReference>